<protein>
    <submittedName>
        <fullName evidence="2">Uncharacterized protein</fullName>
    </submittedName>
</protein>
<evidence type="ECO:0000256" key="1">
    <source>
        <dbReference type="SAM" id="Phobius"/>
    </source>
</evidence>
<dbReference type="AlphaFoldDB" id="A0A835N745"/>
<proteinExistence type="predicted"/>
<evidence type="ECO:0000313" key="3">
    <source>
        <dbReference type="Proteomes" id="UP000657918"/>
    </source>
</evidence>
<dbReference type="Proteomes" id="UP000657918">
    <property type="component" value="Unassembled WGS sequence"/>
</dbReference>
<keyword evidence="1" id="KW-1133">Transmembrane helix</keyword>
<feature type="transmembrane region" description="Helical" evidence="1">
    <location>
        <begin position="80"/>
        <end position="108"/>
    </location>
</feature>
<name>A0A835N745_9ROSI</name>
<keyword evidence="1" id="KW-0812">Transmembrane</keyword>
<keyword evidence="3" id="KW-1185">Reference proteome</keyword>
<organism evidence="2 3">
    <name type="scientific">Salix dunnii</name>
    <dbReference type="NCBI Taxonomy" id="1413687"/>
    <lineage>
        <taxon>Eukaryota</taxon>
        <taxon>Viridiplantae</taxon>
        <taxon>Streptophyta</taxon>
        <taxon>Embryophyta</taxon>
        <taxon>Tracheophyta</taxon>
        <taxon>Spermatophyta</taxon>
        <taxon>Magnoliopsida</taxon>
        <taxon>eudicotyledons</taxon>
        <taxon>Gunneridae</taxon>
        <taxon>Pentapetalae</taxon>
        <taxon>rosids</taxon>
        <taxon>fabids</taxon>
        <taxon>Malpighiales</taxon>
        <taxon>Salicaceae</taxon>
        <taxon>Saliceae</taxon>
        <taxon>Salix</taxon>
    </lineage>
</organism>
<keyword evidence="1" id="KW-0472">Membrane</keyword>
<evidence type="ECO:0000313" key="2">
    <source>
        <dbReference type="EMBL" id="KAF9687485.1"/>
    </source>
</evidence>
<dbReference type="EMBL" id="JADGMS010000002">
    <property type="protein sequence ID" value="KAF9687485.1"/>
    <property type="molecule type" value="Genomic_DNA"/>
</dbReference>
<reference evidence="2 3" key="1">
    <citation type="submission" date="2020-10" db="EMBL/GenBank/DDBJ databases">
        <title>Plant Genome Project.</title>
        <authorList>
            <person name="Zhang R.-G."/>
        </authorList>
    </citation>
    <scope>NUCLEOTIDE SEQUENCE [LARGE SCALE GENOMIC DNA]</scope>
    <source>
        <strain evidence="2">FAFU-HL-1</strain>
        <tissue evidence="2">Leaf</tissue>
    </source>
</reference>
<gene>
    <name evidence="2" type="ORF">SADUNF_Sadunf02G0098500</name>
</gene>
<accession>A0A835N745</accession>
<sequence>MKRRGKEVDNWEMDCGYVFVKIRERDMWDSDGGSYSDGGDRGNGHYRGGYARFNGMNSVRGEIMERRNRPSNGRWCCKNYFLALIMMELFFGMGLSGFEILVGILYGIGRFDIRRYENSSPMEARLFHLLIVDLLADRHQMAGLE</sequence>
<comment type="caution">
    <text evidence="2">The sequence shown here is derived from an EMBL/GenBank/DDBJ whole genome shotgun (WGS) entry which is preliminary data.</text>
</comment>